<dbReference type="EMBL" id="BMKR01000013">
    <property type="protein sequence ID" value="GGF86679.1"/>
    <property type="molecule type" value="Genomic_DNA"/>
</dbReference>
<evidence type="ECO:0000313" key="2">
    <source>
        <dbReference type="Proteomes" id="UP000637643"/>
    </source>
</evidence>
<reference evidence="1" key="2">
    <citation type="submission" date="2020-09" db="EMBL/GenBank/DDBJ databases">
        <authorList>
            <person name="Sun Q."/>
            <person name="Zhou Y."/>
        </authorList>
    </citation>
    <scope>NUCLEOTIDE SEQUENCE</scope>
    <source>
        <strain evidence="1">CGMCC 1.16134</strain>
    </source>
</reference>
<organism evidence="1 2">
    <name type="scientific">Paenibacillus albidus</name>
    <dbReference type="NCBI Taxonomy" id="2041023"/>
    <lineage>
        <taxon>Bacteria</taxon>
        <taxon>Bacillati</taxon>
        <taxon>Bacillota</taxon>
        <taxon>Bacilli</taxon>
        <taxon>Bacillales</taxon>
        <taxon>Paenibacillaceae</taxon>
        <taxon>Paenibacillus</taxon>
    </lineage>
</organism>
<evidence type="ECO:0000313" key="1">
    <source>
        <dbReference type="EMBL" id="GGF86679.1"/>
    </source>
</evidence>
<accession>A0A917CH40</accession>
<name>A0A917CH40_9BACL</name>
<keyword evidence="2" id="KW-1185">Reference proteome</keyword>
<gene>
    <name evidence="1" type="ORF">GCM10010912_34940</name>
</gene>
<dbReference type="AlphaFoldDB" id="A0A917CH40"/>
<reference evidence="1" key="1">
    <citation type="journal article" date="2014" name="Int. J. Syst. Evol. Microbiol.">
        <title>Complete genome sequence of Corynebacterium casei LMG S-19264T (=DSM 44701T), isolated from a smear-ripened cheese.</title>
        <authorList>
            <consortium name="US DOE Joint Genome Institute (JGI-PGF)"/>
            <person name="Walter F."/>
            <person name="Albersmeier A."/>
            <person name="Kalinowski J."/>
            <person name="Ruckert C."/>
        </authorList>
    </citation>
    <scope>NUCLEOTIDE SEQUENCE</scope>
    <source>
        <strain evidence="1">CGMCC 1.16134</strain>
    </source>
</reference>
<comment type="caution">
    <text evidence="1">The sequence shown here is derived from an EMBL/GenBank/DDBJ whole genome shotgun (WGS) entry which is preliminary data.</text>
</comment>
<sequence length="64" mass="6975">MAAVGFLKPEAILSSITADVWFGEHSYHYRRQQRKSGEIYGDIPADPLGGSGRISATIYSGVFV</sequence>
<protein>
    <submittedName>
        <fullName evidence="1">Uncharacterized protein</fullName>
    </submittedName>
</protein>
<proteinExistence type="predicted"/>
<dbReference type="Proteomes" id="UP000637643">
    <property type="component" value="Unassembled WGS sequence"/>
</dbReference>